<evidence type="ECO:0000313" key="2">
    <source>
        <dbReference type="EMBL" id="KAK6643474.1"/>
    </source>
</evidence>
<protein>
    <submittedName>
        <fullName evidence="2">Uncharacterized protein</fullName>
    </submittedName>
</protein>
<evidence type="ECO:0000313" key="3">
    <source>
        <dbReference type="Proteomes" id="UP001372834"/>
    </source>
</evidence>
<accession>A0AAN8SCU1</accession>
<feature type="region of interest" description="Disordered" evidence="1">
    <location>
        <begin position="1"/>
        <end position="25"/>
    </location>
</feature>
<feature type="region of interest" description="Disordered" evidence="1">
    <location>
        <begin position="53"/>
        <end position="98"/>
    </location>
</feature>
<evidence type="ECO:0000256" key="1">
    <source>
        <dbReference type="SAM" id="MobiDB-lite"/>
    </source>
</evidence>
<proteinExistence type="predicted"/>
<comment type="caution">
    <text evidence="2">The sequence shown here is derived from an EMBL/GenBank/DDBJ whole genome shotgun (WGS) entry which is preliminary data.</text>
</comment>
<feature type="compositionally biased region" description="Polar residues" evidence="1">
    <location>
        <begin position="1"/>
        <end position="10"/>
    </location>
</feature>
<dbReference type="Proteomes" id="UP001372834">
    <property type="component" value="Unassembled WGS sequence"/>
</dbReference>
<gene>
    <name evidence="2" type="ORF">RUM43_004979</name>
</gene>
<organism evidence="2 3">
    <name type="scientific">Polyplax serrata</name>
    <name type="common">Common mouse louse</name>
    <dbReference type="NCBI Taxonomy" id="468196"/>
    <lineage>
        <taxon>Eukaryota</taxon>
        <taxon>Metazoa</taxon>
        <taxon>Ecdysozoa</taxon>
        <taxon>Arthropoda</taxon>
        <taxon>Hexapoda</taxon>
        <taxon>Insecta</taxon>
        <taxon>Pterygota</taxon>
        <taxon>Neoptera</taxon>
        <taxon>Paraneoptera</taxon>
        <taxon>Psocodea</taxon>
        <taxon>Troctomorpha</taxon>
        <taxon>Phthiraptera</taxon>
        <taxon>Anoplura</taxon>
        <taxon>Polyplacidae</taxon>
        <taxon>Polyplax</taxon>
    </lineage>
</organism>
<dbReference type="AlphaFoldDB" id="A0AAN8SCU1"/>
<name>A0AAN8SCU1_POLSC</name>
<dbReference type="EMBL" id="JAWJWE010000002">
    <property type="protein sequence ID" value="KAK6643474.1"/>
    <property type="molecule type" value="Genomic_DNA"/>
</dbReference>
<sequence length="98" mass="11168">MSLPKSFNRTTRLHPGLTPGGQTHEETRFVEKAQVLVQVYDLDPRSGFLPIVCDDGQSGGHQGKTNVWRSLRGSPSVPDQTRDPSHFYYPRNRRNNNY</sequence>
<reference evidence="2 3" key="1">
    <citation type="submission" date="2023-10" db="EMBL/GenBank/DDBJ databases">
        <title>Genomes of two closely related lineages of the louse Polyplax serrata with different host specificities.</title>
        <authorList>
            <person name="Martinu J."/>
            <person name="Tarabai H."/>
            <person name="Stefka J."/>
            <person name="Hypsa V."/>
        </authorList>
    </citation>
    <scope>NUCLEOTIDE SEQUENCE [LARGE SCALE GENOMIC DNA]</scope>
    <source>
        <strain evidence="2">HR10_N</strain>
    </source>
</reference>